<dbReference type="EMBL" id="KZ679679">
    <property type="protein sequence ID" value="PTB55545.1"/>
    <property type="molecule type" value="Genomic_DNA"/>
</dbReference>
<evidence type="ECO:0000313" key="3">
    <source>
        <dbReference type="Proteomes" id="UP000241690"/>
    </source>
</evidence>
<name>A0A2T4AEM4_TRIHA</name>
<evidence type="ECO:0000313" key="2">
    <source>
        <dbReference type="EMBL" id="PTB55545.1"/>
    </source>
</evidence>
<dbReference type="AlphaFoldDB" id="A0A2T4AEM4"/>
<proteinExistence type="predicted"/>
<keyword evidence="1" id="KW-0812">Transmembrane</keyword>
<accession>A0A2T4AEM4</accession>
<gene>
    <name evidence="2" type="ORF">M431DRAFT_403474</name>
</gene>
<reference evidence="2 3" key="1">
    <citation type="submission" date="2016-07" db="EMBL/GenBank/DDBJ databases">
        <title>Multiple horizontal gene transfer events from other fungi enriched the ability of initially mycotrophic Trichoderma (Ascomycota) to feed on dead plant biomass.</title>
        <authorList>
            <consortium name="DOE Joint Genome Institute"/>
            <person name="Aerts A."/>
            <person name="Atanasova L."/>
            <person name="Chenthamara K."/>
            <person name="Zhang J."/>
            <person name="Grujic M."/>
            <person name="Henrissat B."/>
            <person name="Kuo A."/>
            <person name="Salamov A."/>
            <person name="Lipzen A."/>
            <person name="Labutti K."/>
            <person name="Barry K."/>
            <person name="Miao Y."/>
            <person name="Rahimi M.J."/>
            <person name="Shen Q."/>
            <person name="Grigoriev I.V."/>
            <person name="Kubicek C.P."/>
            <person name="Druzhinina I.S."/>
        </authorList>
    </citation>
    <scope>NUCLEOTIDE SEQUENCE [LARGE SCALE GENOMIC DNA]</scope>
    <source>
        <strain evidence="2 3">CBS 226.95</strain>
    </source>
</reference>
<dbReference type="RefSeq" id="XP_024775222.1">
    <property type="nucleotide sequence ID" value="XM_024914884.1"/>
</dbReference>
<keyword evidence="1" id="KW-1133">Transmembrane helix</keyword>
<evidence type="ECO:0000256" key="1">
    <source>
        <dbReference type="SAM" id="Phobius"/>
    </source>
</evidence>
<keyword evidence="3" id="KW-1185">Reference proteome</keyword>
<organism evidence="2 3">
    <name type="scientific">Trichoderma harzianum CBS 226.95</name>
    <dbReference type="NCBI Taxonomy" id="983964"/>
    <lineage>
        <taxon>Eukaryota</taxon>
        <taxon>Fungi</taxon>
        <taxon>Dikarya</taxon>
        <taxon>Ascomycota</taxon>
        <taxon>Pezizomycotina</taxon>
        <taxon>Sordariomycetes</taxon>
        <taxon>Hypocreomycetidae</taxon>
        <taxon>Hypocreales</taxon>
        <taxon>Hypocreaceae</taxon>
        <taxon>Trichoderma</taxon>
    </lineage>
</organism>
<protein>
    <submittedName>
        <fullName evidence="2">Uncharacterized protein</fullName>
    </submittedName>
</protein>
<feature type="transmembrane region" description="Helical" evidence="1">
    <location>
        <begin position="88"/>
        <end position="108"/>
    </location>
</feature>
<dbReference type="GeneID" id="36623450"/>
<dbReference type="Proteomes" id="UP000241690">
    <property type="component" value="Unassembled WGS sequence"/>
</dbReference>
<keyword evidence="1" id="KW-0472">Membrane</keyword>
<sequence length="130" mass="14967">MLDGRAPPFRCMQTLEMKRKWQQRGGWTRSWAELSWHTAREPSKENIIQRNHDCNFPVVQTHGTCQQCLFFVPLKIPRTHTLQVSGRVLVLLLIVFFHGQGGGFGILWGNGGWVVRAHPSKLESVNRCLF</sequence>